<organism evidence="3 4">
    <name type="scientific">Serratia phage Tsm2</name>
    <dbReference type="NCBI Taxonomy" id="2787014"/>
    <lineage>
        <taxon>Viruses</taxon>
        <taxon>Duplodnaviria</taxon>
        <taxon>Heunggongvirae</taxon>
        <taxon>Uroviricota</taxon>
        <taxon>Caudoviricetes</taxon>
        <taxon>Sarkviridae</taxon>
        <taxon>Otakuvirus</taxon>
        <taxon>Otakuvirus Tsm2</taxon>
    </lineage>
</organism>
<proteinExistence type="predicted"/>
<evidence type="ECO:0000259" key="2">
    <source>
        <dbReference type="Pfam" id="PF17289"/>
    </source>
</evidence>
<gene>
    <name evidence="3" type="ORF">SIPHO4S_00032</name>
</gene>
<name>A0A7S9SP85_9CAUD</name>
<protein>
    <submittedName>
        <fullName evidence="3">Putative terminase large subunit</fullName>
    </submittedName>
</protein>
<dbReference type="GO" id="GO:0005524">
    <property type="term" value="F:ATP binding"/>
    <property type="evidence" value="ECO:0007669"/>
    <property type="project" value="UniProtKB-KW"/>
</dbReference>
<dbReference type="Gene3D" id="3.40.50.300">
    <property type="entry name" value="P-loop containing nucleotide triphosphate hydrolases"/>
    <property type="match status" value="1"/>
</dbReference>
<feature type="domain" description="Terminase large subunit gp17-like C-terminal" evidence="2">
    <location>
        <begin position="257"/>
        <end position="404"/>
    </location>
</feature>
<sequence>MARIEIKPTDDQLRFLQMHCKFPAFVAGFGTGKSEVMCNSALLDSLEGGSDSVIAMYEPTYDLVRLILAPRMEEKLSDYGIRYRYNKSDNIIYTSSGQMGDFVLRTLDNPARIVGYESFRAKIDELDTLKMDHAEHAWNKIIARNRQSPRTYRAISPKPMNTVSVFTTPEGFRFVHDRWVVKRNPGYEMIQASTLGNGHLPPDYVQSLRDTYPGALINAYINGDFVNLTSGTVYYAYDRKRCRSFEKIQPGETLYIGQDFNVGKMASTVYVHRGNVWHAVAELVDLFDTPDVIRVVKERWQDHGHRVVMYPDASGRNRKSNGASTSDIAMLQQAGFEVRVNASNPAVKDRVLATVKALESGLLMVNDAECPVTARGLEQQAYDKNGEPDKGAGVDHQNDATTYPIAFEMPVRKPVVHTPVTFAL</sequence>
<keyword evidence="1" id="KW-1188">Viral release from host cell</keyword>
<dbReference type="Pfam" id="PF03237">
    <property type="entry name" value="Terminase_6N"/>
    <property type="match status" value="1"/>
</dbReference>
<keyword evidence="4" id="KW-1185">Reference proteome</keyword>
<dbReference type="InterPro" id="IPR027417">
    <property type="entry name" value="P-loop_NTPase"/>
</dbReference>
<dbReference type="EMBL" id="MW082583">
    <property type="protein sequence ID" value="QPI13728.1"/>
    <property type="molecule type" value="Genomic_DNA"/>
</dbReference>
<evidence type="ECO:0000313" key="3">
    <source>
        <dbReference type="EMBL" id="QPI13728.1"/>
    </source>
</evidence>
<accession>A0A7S9SP85</accession>
<evidence type="ECO:0000256" key="1">
    <source>
        <dbReference type="ARBA" id="ARBA00022612"/>
    </source>
</evidence>
<dbReference type="Proteomes" id="UP000595016">
    <property type="component" value="Segment"/>
</dbReference>
<reference evidence="3 4" key="1">
    <citation type="submission" date="2020-10" db="EMBL/GenBank/DDBJ databases">
        <authorList>
            <person name="Dukhno E.A."/>
            <person name="Kornienko N.O."/>
            <person name="Shybanov S.R."/>
            <person name="Kharina A.V."/>
            <person name="Budzanivska I.G."/>
        </authorList>
    </citation>
    <scope>NUCLEOTIDE SEQUENCE [LARGE SCALE GENOMIC DNA]</scope>
</reference>
<dbReference type="Pfam" id="PF17289">
    <property type="entry name" value="Terminase_6C"/>
    <property type="match status" value="1"/>
</dbReference>
<evidence type="ECO:0000313" key="4">
    <source>
        <dbReference type="Proteomes" id="UP000595016"/>
    </source>
</evidence>
<dbReference type="Gene3D" id="3.30.420.280">
    <property type="match status" value="1"/>
</dbReference>
<dbReference type="InterPro" id="IPR035421">
    <property type="entry name" value="Terminase_6C"/>
</dbReference>